<feature type="transmembrane region" description="Helical" evidence="1">
    <location>
        <begin position="212"/>
        <end position="231"/>
    </location>
</feature>
<dbReference type="Gene3D" id="1.20.1070.10">
    <property type="entry name" value="Rhodopsin 7-helix transmembrane proteins"/>
    <property type="match status" value="1"/>
</dbReference>
<keyword evidence="2" id="KW-1185">Reference proteome</keyword>
<feature type="transmembrane region" description="Helical" evidence="1">
    <location>
        <begin position="105"/>
        <end position="126"/>
    </location>
</feature>
<evidence type="ECO:0000313" key="2">
    <source>
        <dbReference type="Proteomes" id="UP000887565"/>
    </source>
</evidence>
<proteinExistence type="predicted"/>
<feature type="transmembrane region" description="Helical" evidence="1">
    <location>
        <begin position="171"/>
        <end position="192"/>
    </location>
</feature>
<dbReference type="WBParaSite" id="nRc.2.0.1.t19002-RA">
    <property type="protein sequence ID" value="nRc.2.0.1.t19002-RA"/>
    <property type="gene ID" value="nRc.2.0.1.g19002"/>
</dbReference>
<dbReference type="Proteomes" id="UP000887565">
    <property type="component" value="Unplaced"/>
</dbReference>
<keyword evidence="1" id="KW-0472">Membrane</keyword>
<evidence type="ECO:0000256" key="1">
    <source>
        <dbReference type="SAM" id="Phobius"/>
    </source>
</evidence>
<accession>A0A915IZY8</accession>
<organism evidence="2 3">
    <name type="scientific">Romanomermis culicivorax</name>
    <name type="common">Nematode worm</name>
    <dbReference type="NCBI Taxonomy" id="13658"/>
    <lineage>
        <taxon>Eukaryota</taxon>
        <taxon>Metazoa</taxon>
        <taxon>Ecdysozoa</taxon>
        <taxon>Nematoda</taxon>
        <taxon>Enoplea</taxon>
        <taxon>Dorylaimia</taxon>
        <taxon>Mermithida</taxon>
        <taxon>Mermithoidea</taxon>
        <taxon>Mermithidae</taxon>
        <taxon>Romanomermis</taxon>
    </lineage>
</organism>
<protein>
    <submittedName>
        <fullName evidence="3">G-protein coupled receptors family 1 profile domain-containing protein</fullName>
    </submittedName>
</protein>
<sequence>MAQISSKLKKTAKQQRTIIYGQMAKNLPLADANASADTRKENVPPICGIKIKTLSILLLIAFCLCSKGMVFFELEIVRKMECSGRMSEFEARPSNLMADNFYRNWFSLGFRHFVHIFAPFVLLVWLNWEIVRSMRRNVDKIFNQHDYYYSNNKSSIVRKNLRNFRQASKTMIVLISTYLTGNILNLIVTAMEHIDKKFLNRHPTLYTLSTDVVSLLTMLICLIRLPIYYRFNSTIRSAIKSCFVKRRRFHQCVENFIATEECTHQARHGT</sequence>
<dbReference type="SUPFAM" id="SSF81321">
    <property type="entry name" value="Family A G protein-coupled receptor-like"/>
    <property type="match status" value="1"/>
</dbReference>
<keyword evidence="1" id="KW-1133">Transmembrane helix</keyword>
<evidence type="ECO:0000313" key="3">
    <source>
        <dbReference type="WBParaSite" id="nRc.2.0.1.t19002-RA"/>
    </source>
</evidence>
<reference evidence="3" key="1">
    <citation type="submission" date="2022-11" db="UniProtKB">
        <authorList>
            <consortium name="WormBaseParasite"/>
        </authorList>
    </citation>
    <scope>IDENTIFICATION</scope>
</reference>
<dbReference type="AlphaFoldDB" id="A0A915IZY8"/>
<keyword evidence="1" id="KW-0812">Transmembrane</keyword>
<feature type="transmembrane region" description="Helical" evidence="1">
    <location>
        <begin position="54"/>
        <end position="72"/>
    </location>
</feature>
<dbReference type="PANTHER" id="PTHR46709">
    <property type="entry name" value="PROTEIN CBG23488-RELATED"/>
    <property type="match status" value="1"/>
</dbReference>
<name>A0A915IZY8_ROMCU</name>
<dbReference type="OMA" id="ATEECTH"/>